<dbReference type="PATRIC" id="fig|1263867.3.peg.5166"/>
<dbReference type="EMBL" id="ANMO01000216">
    <property type="protein sequence ID" value="EMB14388.1"/>
    <property type="molecule type" value="Genomic_DNA"/>
</dbReference>
<sequence>MHRWVGKPTSQSKLAVFDDCSVSAVGDTHRGTHSGQTRLSRY</sequence>
<proteinExistence type="predicted"/>
<organism evidence="1 2">
    <name type="scientific">Rhodopirellula europaea 6C</name>
    <dbReference type="NCBI Taxonomy" id="1263867"/>
    <lineage>
        <taxon>Bacteria</taxon>
        <taxon>Pseudomonadati</taxon>
        <taxon>Planctomycetota</taxon>
        <taxon>Planctomycetia</taxon>
        <taxon>Pirellulales</taxon>
        <taxon>Pirellulaceae</taxon>
        <taxon>Rhodopirellula</taxon>
    </lineage>
</organism>
<accession>M2AXX6</accession>
<gene>
    <name evidence="1" type="ORF">RE6C_04810</name>
</gene>
<comment type="caution">
    <text evidence="1">The sequence shown here is derived from an EMBL/GenBank/DDBJ whole genome shotgun (WGS) entry which is preliminary data.</text>
</comment>
<dbReference type="AlphaFoldDB" id="M2AXX6"/>
<evidence type="ECO:0000313" key="2">
    <source>
        <dbReference type="Proteomes" id="UP000011529"/>
    </source>
</evidence>
<reference evidence="1" key="1">
    <citation type="submission" date="2012-11" db="EMBL/GenBank/DDBJ databases">
        <title>Permanent draft genomes of Rhodopirellula europaea strain SH398 and 6C.</title>
        <authorList>
            <person name="Richter M."/>
            <person name="Richter-Heitmann T."/>
            <person name="Frank C."/>
            <person name="Harder J."/>
            <person name="Glockner F.O."/>
        </authorList>
    </citation>
    <scope>NUCLEOTIDE SEQUENCE</scope>
    <source>
        <strain evidence="1">6C</strain>
    </source>
</reference>
<evidence type="ECO:0000313" key="1">
    <source>
        <dbReference type="EMBL" id="EMB14388.1"/>
    </source>
</evidence>
<keyword evidence="2" id="KW-1185">Reference proteome</keyword>
<name>M2AXX6_9BACT</name>
<dbReference type="Proteomes" id="UP000011529">
    <property type="component" value="Unassembled WGS sequence"/>
</dbReference>
<reference evidence="1" key="2">
    <citation type="journal article" date="2013" name="Mar. Genomics">
        <title>Expression of sulfatases in Rhodopirellula baltica and the diversity of sulfatases in the genus Rhodopirellula.</title>
        <authorList>
            <person name="Wegner C.E."/>
            <person name="Richter-Heitmann T."/>
            <person name="Klindworth A."/>
            <person name="Klockow C."/>
            <person name="Richter M."/>
            <person name="Achstetter T."/>
            <person name="Glockner F.O."/>
            <person name="Harder J."/>
        </authorList>
    </citation>
    <scope>NUCLEOTIDE SEQUENCE [LARGE SCALE GENOMIC DNA]</scope>
    <source>
        <strain evidence="1">6C</strain>
    </source>
</reference>
<protein>
    <submittedName>
        <fullName evidence="1">Uncharacterized protein</fullName>
    </submittedName>
</protein>